<evidence type="ECO:0000256" key="1">
    <source>
        <dbReference type="SAM" id="MobiDB-lite"/>
    </source>
</evidence>
<feature type="transmembrane region" description="Helical" evidence="2">
    <location>
        <begin position="177"/>
        <end position="195"/>
    </location>
</feature>
<keyword evidence="4" id="KW-1185">Reference proteome</keyword>
<evidence type="ECO:0000256" key="2">
    <source>
        <dbReference type="SAM" id="Phobius"/>
    </source>
</evidence>
<keyword evidence="2" id="KW-1133">Transmembrane helix</keyword>
<dbReference type="OrthoDB" id="222435at2157"/>
<evidence type="ECO:0000313" key="4">
    <source>
        <dbReference type="Proteomes" id="UP000198848"/>
    </source>
</evidence>
<feature type="transmembrane region" description="Helical" evidence="2">
    <location>
        <begin position="507"/>
        <end position="527"/>
    </location>
</feature>
<dbReference type="Pfam" id="PF10101">
    <property type="entry name" value="DUF2339"/>
    <property type="match status" value="1"/>
</dbReference>
<dbReference type="InterPro" id="IPR019286">
    <property type="entry name" value="DUF2339_TM"/>
</dbReference>
<accession>A0A1H1GZ74</accession>
<dbReference type="PANTHER" id="PTHR38434:SF1">
    <property type="entry name" value="BLL2549 PROTEIN"/>
    <property type="match status" value="1"/>
</dbReference>
<dbReference type="EMBL" id="FNLC01000002">
    <property type="protein sequence ID" value="SDR18168.1"/>
    <property type="molecule type" value="Genomic_DNA"/>
</dbReference>
<keyword evidence="2" id="KW-0812">Transmembrane</keyword>
<feature type="transmembrane region" description="Helical" evidence="2">
    <location>
        <begin position="534"/>
        <end position="550"/>
    </location>
</feature>
<dbReference type="STRING" id="1095778.SAMN04489842_2682"/>
<feature type="transmembrane region" description="Helical" evidence="2">
    <location>
        <begin position="366"/>
        <end position="382"/>
    </location>
</feature>
<feature type="transmembrane region" description="Helical" evidence="2">
    <location>
        <begin position="145"/>
        <end position="165"/>
    </location>
</feature>
<name>A0A1H1GZ74_NATTX</name>
<evidence type="ECO:0000313" key="3">
    <source>
        <dbReference type="EMBL" id="SDR18168.1"/>
    </source>
</evidence>
<proteinExistence type="predicted"/>
<protein>
    <submittedName>
        <fullName evidence="3">Predicted membrane protein</fullName>
    </submittedName>
</protein>
<feature type="transmembrane region" description="Helical" evidence="2">
    <location>
        <begin position="202"/>
        <end position="219"/>
    </location>
</feature>
<organism evidence="3 4">
    <name type="scientific">Natronobacterium texcoconense</name>
    <dbReference type="NCBI Taxonomy" id="1095778"/>
    <lineage>
        <taxon>Archaea</taxon>
        <taxon>Methanobacteriati</taxon>
        <taxon>Methanobacteriota</taxon>
        <taxon>Stenosarchaea group</taxon>
        <taxon>Halobacteria</taxon>
        <taxon>Halobacteriales</taxon>
        <taxon>Natrialbaceae</taxon>
        <taxon>Natronobacterium</taxon>
    </lineage>
</organism>
<feature type="transmembrane region" description="Helical" evidence="2">
    <location>
        <begin position="450"/>
        <end position="468"/>
    </location>
</feature>
<dbReference type="AlphaFoldDB" id="A0A1H1GZ74"/>
<dbReference type="RefSeq" id="WP_090382571.1">
    <property type="nucleotide sequence ID" value="NZ_FNLC01000002.1"/>
</dbReference>
<feature type="compositionally biased region" description="Basic and acidic residues" evidence="1">
    <location>
        <begin position="28"/>
        <end position="50"/>
    </location>
</feature>
<feature type="transmembrane region" description="Helical" evidence="2">
    <location>
        <begin position="225"/>
        <end position="244"/>
    </location>
</feature>
<sequence length="601" mass="62842">MKDDEDLRQEVRRLRDDVDALHRRLESVEERLDSSERRPEERSTETRVEATADSPAEDALTAESETDGQEPTVDESRDWELAVGIRWLGLAGAAALVIGVAFFVQLAIEAGLLGPLGRVAIGTLGGLALFGGGRYAATRQGYVRWGRIAAGAGMAIAYLSIYAAYGFEGYREAIGTPLWAVLLALTLLVAGTALLSIRDGAPLVVGEAFLLGYVTAALSTDAATLVLTPAYVLLLAGGLVAIATVKPWSRLVLSSTFATYGVLLLWLLDLEPSATTIAAVAVLALVVYQTGDYVLRGADDIENRWYRARVIALPIVNAAFGTLFLENAVEDVAPDALGLGAVAVAVLLGGTYAVTDRRPVRTDGTAAAGAVVFLALGVVVVADTFAGTVGALAIVCAGVTAANVLEEPGFRYGSHVVAGATILKLLAVDASELPAFDAAEPLATLTGRPVAFTLTIAAFYGLAWWFAGGRSTLADAEQRFLPPLEGAYATAATVLAVLVLALEFSGVGVSIAWVLLGLALLAAGFALEVRGLRMLAIGVFGLATAKVFLVDTMDLDTVARTLSFLVLGVVLLVASYAYARSRSDVDLGLNEVLGLEGDENE</sequence>
<feature type="transmembrane region" description="Helical" evidence="2">
    <location>
        <begin position="251"/>
        <end position="268"/>
    </location>
</feature>
<gene>
    <name evidence="3" type="ORF">SAMN04489842_2682</name>
</gene>
<keyword evidence="2" id="KW-0472">Membrane</keyword>
<feature type="region of interest" description="Disordered" evidence="1">
    <location>
        <begin position="28"/>
        <end position="75"/>
    </location>
</feature>
<reference evidence="4" key="1">
    <citation type="submission" date="2016-10" db="EMBL/GenBank/DDBJ databases">
        <authorList>
            <person name="Varghese N."/>
            <person name="Submissions S."/>
        </authorList>
    </citation>
    <scope>NUCLEOTIDE SEQUENCE [LARGE SCALE GENOMIC DNA]</scope>
    <source>
        <strain evidence="4">DSM 24767</strain>
    </source>
</reference>
<feature type="transmembrane region" description="Helical" evidence="2">
    <location>
        <begin position="562"/>
        <end position="579"/>
    </location>
</feature>
<feature type="transmembrane region" description="Helical" evidence="2">
    <location>
        <begin position="274"/>
        <end position="294"/>
    </location>
</feature>
<feature type="transmembrane region" description="Helical" evidence="2">
    <location>
        <begin position="87"/>
        <end position="108"/>
    </location>
</feature>
<feature type="transmembrane region" description="Helical" evidence="2">
    <location>
        <begin position="337"/>
        <end position="354"/>
    </location>
</feature>
<feature type="transmembrane region" description="Helical" evidence="2">
    <location>
        <begin position="306"/>
        <end position="325"/>
    </location>
</feature>
<dbReference type="Proteomes" id="UP000198848">
    <property type="component" value="Unassembled WGS sequence"/>
</dbReference>
<dbReference type="PANTHER" id="PTHR38434">
    <property type="entry name" value="BLL2549 PROTEIN"/>
    <property type="match status" value="1"/>
</dbReference>
<feature type="transmembrane region" description="Helical" evidence="2">
    <location>
        <begin position="114"/>
        <end position="133"/>
    </location>
</feature>
<feature type="transmembrane region" description="Helical" evidence="2">
    <location>
        <begin position="480"/>
        <end position="501"/>
    </location>
</feature>